<sequence length="288" mass="31659">MYAEPLFTTDNEAEEIDQTPPQPQLPSPVTTRELRFHIIGTPPPPSAAAFKFYSHEHQPFLGAAPGHATSGTPFASSTNSVRPSWANGTFHGSPKQQSSPAPPTRPFLTASGNGLGQERATKRFKFDETFQVLVGSGETTFTVHKDVIAHRSKFFSAERSGNATEQKPVLLPDVDANVFRSYLQWAYGDEVVIPAAIEDTQAGEQPQHSDDKLNLAKLYVSAQTLGDVKLRNATTDGFLAMSRAIERDKKPSISCIEFLWNNTPWESKMRRVALEWLFSGLPASTEVG</sequence>
<evidence type="ECO:0000313" key="4">
    <source>
        <dbReference type="Proteomes" id="UP001296104"/>
    </source>
</evidence>
<dbReference type="SMART" id="SM00225">
    <property type="entry name" value="BTB"/>
    <property type="match status" value="1"/>
</dbReference>
<organism evidence="3 4">
    <name type="scientific">Lecanosticta acicola</name>
    <dbReference type="NCBI Taxonomy" id="111012"/>
    <lineage>
        <taxon>Eukaryota</taxon>
        <taxon>Fungi</taxon>
        <taxon>Dikarya</taxon>
        <taxon>Ascomycota</taxon>
        <taxon>Pezizomycotina</taxon>
        <taxon>Dothideomycetes</taxon>
        <taxon>Dothideomycetidae</taxon>
        <taxon>Mycosphaerellales</taxon>
        <taxon>Mycosphaerellaceae</taxon>
        <taxon>Lecanosticta</taxon>
    </lineage>
</organism>
<dbReference type="Proteomes" id="UP001296104">
    <property type="component" value="Unassembled WGS sequence"/>
</dbReference>
<dbReference type="PROSITE" id="PS50097">
    <property type="entry name" value="BTB"/>
    <property type="match status" value="1"/>
</dbReference>
<gene>
    <name evidence="3" type="ORF">LECACI_7A001465</name>
</gene>
<dbReference type="AlphaFoldDB" id="A0AAI8YT25"/>
<proteinExistence type="predicted"/>
<evidence type="ECO:0000313" key="3">
    <source>
        <dbReference type="EMBL" id="CAK3838948.1"/>
    </source>
</evidence>
<feature type="region of interest" description="Disordered" evidence="1">
    <location>
        <begin position="1"/>
        <end position="29"/>
    </location>
</feature>
<dbReference type="PANTHER" id="PTHR47843">
    <property type="entry name" value="BTB DOMAIN-CONTAINING PROTEIN-RELATED"/>
    <property type="match status" value="1"/>
</dbReference>
<comment type="caution">
    <text evidence="3">The sequence shown here is derived from an EMBL/GenBank/DDBJ whole genome shotgun (WGS) entry which is preliminary data.</text>
</comment>
<dbReference type="PANTHER" id="PTHR47843:SF2">
    <property type="entry name" value="BTB DOMAIN-CONTAINING PROTEIN"/>
    <property type="match status" value="1"/>
</dbReference>
<feature type="compositionally biased region" description="Polar residues" evidence="1">
    <location>
        <begin position="69"/>
        <end position="82"/>
    </location>
</feature>
<reference evidence="3" key="1">
    <citation type="submission" date="2023-11" db="EMBL/GenBank/DDBJ databases">
        <authorList>
            <person name="Alioto T."/>
            <person name="Alioto T."/>
            <person name="Gomez Garrido J."/>
        </authorList>
    </citation>
    <scope>NUCLEOTIDE SEQUENCE</scope>
</reference>
<dbReference type="CDD" id="cd18186">
    <property type="entry name" value="BTB_POZ_ZBTB_KLHL-like"/>
    <property type="match status" value="1"/>
</dbReference>
<dbReference type="InterPro" id="IPR000210">
    <property type="entry name" value="BTB/POZ_dom"/>
</dbReference>
<name>A0AAI8YT25_9PEZI</name>
<dbReference type="InterPro" id="IPR011333">
    <property type="entry name" value="SKP1/BTB/POZ_sf"/>
</dbReference>
<dbReference type="SUPFAM" id="SSF54695">
    <property type="entry name" value="POZ domain"/>
    <property type="match status" value="1"/>
</dbReference>
<keyword evidence="4" id="KW-1185">Reference proteome</keyword>
<feature type="domain" description="BTB" evidence="2">
    <location>
        <begin position="126"/>
        <end position="195"/>
    </location>
</feature>
<evidence type="ECO:0000256" key="1">
    <source>
        <dbReference type="SAM" id="MobiDB-lite"/>
    </source>
</evidence>
<feature type="region of interest" description="Disordered" evidence="1">
    <location>
        <begin position="65"/>
        <end position="114"/>
    </location>
</feature>
<dbReference type="Pfam" id="PF00651">
    <property type="entry name" value="BTB"/>
    <property type="match status" value="1"/>
</dbReference>
<dbReference type="Gene3D" id="3.30.710.10">
    <property type="entry name" value="Potassium Channel Kv1.1, Chain A"/>
    <property type="match status" value="1"/>
</dbReference>
<protein>
    <submittedName>
        <fullName evidence="3">BTB POZ domain containing</fullName>
    </submittedName>
</protein>
<dbReference type="EMBL" id="CAVMBE010000005">
    <property type="protein sequence ID" value="CAK3838948.1"/>
    <property type="molecule type" value="Genomic_DNA"/>
</dbReference>
<evidence type="ECO:0000259" key="2">
    <source>
        <dbReference type="PROSITE" id="PS50097"/>
    </source>
</evidence>
<accession>A0AAI8YT25</accession>